<dbReference type="HOGENOM" id="CLU_297235_0_0_1"/>
<dbReference type="Proteomes" id="UP000014500">
    <property type="component" value="Unassembled WGS sequence"/>
</dbReference>
<evidence type="ECO:0000313" key="2">
    <source>
        <dbReference type="EnsemblMetazoa" id="SMAR010499-PA"/>
    </source>
</evidence>
<protein>
    <recommendedName>
        <fullName evidence="1">NACHT domain-containing protein</fullName>
    </recommendedName>
</protein>
<evidence type="ECO:0000259" key="1">
    <source>
        <dbReference type="PROSITE" id="PS50837"/>
    </source>
</evidence>
<sequence>MDTKCSKTDKDKDGWVCGDSGNTNLNIEGGAKNIHIESHVDKSTIVLINTTSDAIATSTDPRLKTCCKVIDNNNNKLCDVFKQKLQHFYRNLTLPKVAWLKDGKDLSIVEHFIQLRMKESQKSITVEQIFKSKKRKKPLRILIEGQPGFGKTTLATKLTYDWAVDKKYINFQFVFFIPLRELQKRSINNVIKQIANRCNSEDVVQIITNHEKNMLLIFDGLDEIPREERKEILKILYRQMYEDATVMVFCRTDSFDLSNDERVELFGLQNMGHSFQCKQISILGVTSDEKKRDFLEKFIENSTVDQIIERLSSQWALFDSPLLLMLLVVILQEGENVEDFLTKTEFYKKLFNSIFKQFYIKRGHNINTDFDLFCLNSPHNVQETMREFGSLAAQKIFKNNLKFDSSELTKEIYELGFLISHKEVTFVKSKTHYEALHLSIIEFASAFSFWMNLKLNKPTTIEDDLKLIVNHFFETKGTSRILPFIAGLMEDQLDHLLSCMDSFSAWLSLNFYLSANLLSECLPMNISKSENLISFIPSHVDCSYCSSDDLKLKELLVYGSECGKLEKITINEQTDLQIFSNEITACFQMAISFHFTVLGNVHLFSNPIPFEGELNELLHFATSTNCKSCSLRLSTPLVIAQFRKLMIGEKLLSKIKYNYLEIIIRNLEKVEKETIINLMEENQVQYLYLRPEKNIMFDMSDFSRAAAQSNYLASISLYHVTIDLYDLTNGGTKKYTYLSLHQCTVTCRKSLPVLLKNCCHHLQIERIENMEAIIEMEPSTLLCFDGTIDNLMYKYPKWTGFNSVTSLSLSCYRGLNSAYSFINLQTLYIPLVAEIDQNELAKSIHNLQIVNLIFDNLLLKPLNLFKYMIKLWAENNNSRLKTIVLQQRPCNRHKSGVFDLIEGVARNHWDKVYFLNCDFNFRDFVQSLWCSHVQVTHANFHSICSQLDVPAQSLSNYYYYDVNFDPKIFSVSKKCHQNKQEV</sequence>
<dbReference type="eggNOG" id="ENOG502QTJW">
    <property type="taxonomic scope" value="Eukaryota"/>
</dbReference>
<reference evidence="3" key="1">
    <citation type="submission" date="2011-05" db="EMBL/GenBank/DDBJ databases">
        <authorList>
            <person name="Richards S.R."/>
            <person name="Qu J."/>
            <person name="Jiang H."/>
            <person name="Jhangiani S.N."/>
            <person name="Agravi P."/>
            <person name="Goodspeed R."/>
            <person name="Gross S."/>
            <person name="Mandapat C."/>
            <person name="Jackson L."/>
            <person name="Mathew T."/>
            <person name="Pu L."/>
            <person name="Thornton R."/>
            <person name="Saada N."/>
            <person name="Wilczek-Boney K.B."/>
            <person name="Lee S."/>
            <person name="Kovar C."/>
            <person name="Wu Y."/>
            <person name="Scherer S.E."/>
            <person name="Worley K.C."/>
            <person name="Muzny D.M."/>
            <person name="Gibbs R."/>
        </authorList>
    </citation>
    <scope>NUCLEOTIDE SEQUENCE</scope>
    <source>
        <strain evidence="3">Brora</strain>
    </source>
</reference>
<dbReference type="OMA" id="THANFHS"/>
<organism evidence="2 3">
    <name type="scientific">Strigamia maritima</name>
    <name type="common">European centipede</name>
    <name type="synonym">Geophilus maritimus</name>
    <dbReference type="NCBI Taxonomy" id="126957"/>
    <lineage>
        <taxon>Eukaryota</taxon>
        <taxon>Metazoa</taxon>
        <taxon>Ecdysozoa</taxon>
        <taxon>Arthropoda</taxon>
        <taxon>Myriapoda</taxon>
        <taxon>Chilopoda</taxon>
        <taxon>Pleurostigmophora</taxon>
        <taxon>Geophilomorpha</taxon>
        <taxon>Linotaeniidae</taxon>
        <taxon>Strigamia</taxon>
    </lineage>
</organism>
<dbReference type="PROSITE" id="PS50837">
    <property type="entry name" value="NACHT"/>
    <property type="match status" value="1"/>
</dbReference>
<dbReference type="AlphaFoldDB" id="T1J9V0"/>
<evidence type="ECO:0000313" key="3">
    <source>
        <dbReference type="Proteomes" id="UP000014500"/>
    </source>
</evidence>
<keyword evidence="3" id="KW-1185">Reference proteome</keyword>
<dbReference type="EMBL" id="JH431979">
    <property type="status" value="NOT_ANNOTATED_CDS"/>
    <property type="molecule type" value="Genomic_DNA"/>
</dbReference>
<dbReference type="STRING" id="126957.T1J9V0"/>
<dbReference type="PANTHER" id="PTHR46844:SF1">
    <property type="entry name" value="SLR5058 PROTEIN"/>
    <property type="match status" value="1"/>
</dbReference>
<dbReference type="Gene3D" id="3.40.50.300">
    <property type="entry name" value="P-loop containing nucleotide triphosphate hydrolases"/>
    <property type="match status" value="1"/>
</dbReference>
<name>T1J9V0_STRMM</name>
<dbReference type="Pfam" id="PF05729">
    <property type="entry name" value="NACHT"/>
    <property type="match status" value="1"/>
</dbReference>
<accession>T1J9V0</accession>
<dbReference type="SUPFAM" id="SSF52540">
    <property type="entry name" value="P-loop containing nucleoside triphosphate hydrolases"/>
    <property type="match status" value="1"/>
</dbReference>
<feature type="domain" description="NACHT" evidence="1">
    <location>
        <begin position="139"/>
        <end position="254"/>
    </location>
</feature>
<dbReference type="PANTHER" id="PTHR46844">
    <property type="entry name" value="SLR5058 PROTEIN"/>
    <property type="match status" value="1"/>
</dbReference>
<dbReference type="PhylomeDB" id="T1J9V0"/>
<dbReference type="InterPro" id="IPR007111">
    <property type="entry name" value="NACHT_NTPase"/>
</dbReference>
<reference evidence="2" key="2">
    <citation type="submission" date="2015-02" db="UniProtKB">
        <authorList>
            <consortium name="EnsemblMetazoa"/>
        </authorList>
    </citation>
    <scope>IDENTIFICATION</scope>
</reference>
<proteinExistence type="predicted"/>
<dbReference type="InterPro" id="IPR027417">
    <property type="entry name" value="P-loop_NTPase"/>
</dbReference>
<dbReference type="EnsemblMetazoa" id="SMAR010499-RA">
    <property type="protein sequence ID" value="SMAR010499-PA"/>
    <property type="gene ID" value="SMAR010499"/>
</dbReference>